<evidence type="ECO:0000256" key="2">
    <source>
        <dbReference type="SAM" id="SignalP"/>
    </source>
</evidence>
<comment type="caution">
    <text evidence="3">The sequence shown here is derived from an EMBL/GenBank/DDBJ whole genome shotgun (WGS) entry which is preliminary data.</text>
</comment>
<reference evidence="3" key="1">
    <citation type="journal article" date="2023" name="Plant J.">
        <title>The genome of the king protea, Protea cynaroides.</title>
        <authorList>
            <person name="Chang J."/>
            <person name="Duong T.A."/>
            <person name="Schoeman C."/>
            <person name="Ma X."/>
            <person name="Roodt D."/>
            <person name="Barker N."/>
            <person name="Li Z."/>
            <person name="Van de Peer Y."/>
            <person name="Mizrachi E."/>
        </authorList>
    </citation>
    <scope>NUCLEOTIDE SEQUENCE</scope>
    <source>
        <tissue evidence="3">Young leaves</tissue>
    </source>
</reference>
<evidence type="ECO:0000313" key="3">
    <source>
        <dbReference type="EMBL" id="KAJ4976503.1"/>
    </source>
</evidence>
<feature type="signal peptide" evidence="2">
    <location>
        <begin position="1"/>
        <end position="32"/>
    </location>
</feature>
<sequence>MARSSMKVVYRAFANATAELIWLNLLLTELGAQPSKPPVLCSPSSSDLGGVFRDHETWESVKFRGQKWLSLEFYLSSVTSKITHWFRGVNPIADYLAETAAKHVLPVSNVDFLEHIVEELRLDALSKPRSETRPLDHPSLEEGRRLSESFRTLFEIAKHPFKQGVMKEEVIGAQHDPERLSPGGPDPQHHSKNQSIGRRLINTTV</sequence>
<proteinExistence type="predicted"/>
<feature type="compositionally biased region" description="Polar residues" evidence="1">
    <location>
        <begin position="193"/>
        <end position="205"/>
    </location>
</feature>
<keyword evidence="4" id="KW-1185">Reference proteome</keyword>
<protein>
    <submittedName>
        <fullName evidence="3">Uncharacterized protein</fullName>
    </submittedName>
</protein>
<dbReference type="AlphaFoldDB" id="A0A9Q0KTF6"/>
<dbReference type="OrthoDB" id="1578197at2759"/>
<evidence type="ECO:0000313" key="4">
    <source>
        <dbReference type="Proteomes" id="UP001141806"/>
    </source>
</evidence>
<dbReference type="Proteomes" id="UP001141806">
    <property type="component" value="Unassembled WGS sequence"/>
</dbReference>
<accession>A0A9Q0KTF6</accession>
<dbReference type="EMBL" id="JAMYWD010000003">
    <property type="protein sequence ID" value="KAJ4976503.1"/>
    <property type="molecule type" value="Genomic_DNA"/>
</dbReference>
<name>A0A9Q0KTF6_9MAGN</name>
<feature type="chain" id="PRO_5040367911" evidence="2">
    <location>
        <begin position="33"/>
        <end position="205"/>
    </location>
</feature>
<feature type="region of interest" description="Disordered" evidence="1">
    <location>
        <begin position="175"/>
        <end position="205"/>
    </location>
</feature>
<gene>
    <name evidence="3" type="ORF">NE237_001609</name>
</gene>
<keyword evidence="2" id="KW-0732">Signal</keyword>
<evidence type="ECO:0000256" key="1">
    <source>
        <dbReference type="SAM" id="MobiDB-lite"/>
    </source>
</evidence>
<organism evidence="3 4">
    <name type="scientific">Protea cynaroides</name>
    <dbReference type="NCBI Taxonomy" id="273540"/>
    <lineage>
        <taxon>Eukaryota</taxon>
        <taxon>Viridiplantae</taxon>
        <taxon>Streptophyta</taxon>
        <taxon>Embryophyta</taxon>
        <taxon>Tracheophyta</taxon>
        <taxon>Spermatophyta</taxon>
        <taxon>Magnoliopsida</taxon>
        <taxon>Proteales</taxon>
        <taxon>Proteaceae</taxon>
        <taxon>Protea</taxon>
    </lineage>
</organism>